<proteinExistence type="predicted"/>
<feature type="chain" id="PRO_5002605022" evidence="1">
    <location>
        <begin position="23"/>
        <end position="37"/>
    </location>
</feature>
<organism evidence="2">
    <name type="scientific">Yersinia pseudotuberculosis serotype O:3 (strain YPIII)</name>
    <dbReference type="NCBI Taxonomy" id="502800"/>
    <lineage>
        <taxon>Bacteria</taxon>
        <taxon>Pseudomonadati</taxon>
        <taxon>Pseudomonadota</taxon>
        <taxon>Gammaproteobacteria</taxon>
        <taxon>Enterobacterales</taxon>
        <taxon>Yersiniaceae</taxon>
        <taxon>Yersinia</taxon>
    </lineage>
</organism>
<dbReference type="EMBL" id="CP000950">
    <property type="protein sequence ID" value="ACA69509.1"/>
    <property type="molecule type" value="Genomic_DNA"/>
</dbReference>
<dbReference type="AlphaFoldDB" id="A0A0H3B5S9"/>
<feature type="signal peptide" evidence="1">
    <location>
        <begin position="1"/>
        <end position="22"/>
    </location>
</feature>
<evidence type="ECO:0000256" key="1">
    <source>
        <dbReference type="SAM" id="SignalP"/>
    </source>
</evidence>
<dbReference type="PATRIC" id="fig|502800.11.peg.3967"/>
<reference evidence="2" key="1">
    <citation type="submission" date="2008-02" db="EMBL/GenBank/DDBJ databases">
        <title>Complete sequence of Yersinia pseudotuberculosis YPIII.</title>
        <authorList>
            <consortium name="US DOE Joint Genome Institute"/>
            <person name="Challacombe J.F."/>
            <person name="Bruce D."/>
            <person name="Detter J.C."/>
            <person name="Green L."/>
            <person name="Land M."/>
            <person name="Munk C."/>
            <person name="Lindler L.E."/>
            <person name="Nikolich M.P."/>
            <person name="Brettin T."/>
        </authorList>
    </citation>
    <scope>NUCLEOTIDE SEQUENCE</scope>
    <source>
        <strain evidence="2">YPIII</strain>
    </source>
</reference>
<keyword evidence="1" id="KW-0732">Signal</keyword>
<name>A0A0H3B5S9_YERPY</name>
<evidence type="ECO:0000313" key="2">
    <source>
        <dbReference type="EMBL" id="ACA69509.1"/>
    </source>
</evidence>
<protein>
    <submittedName>
        <fullName evidence="2">Uncharacterized protein</fullName>
    </submittedName>
</protein>
<dbReference type="KEGG" id="ypy:YPK_3240"/>
<sequence precursor="true">MRKILIGAAALATVTLAPSVQAEYQWGFGNVSLNYLD</sequence>
<gene>
    <name evidence="2" type="ordered locus">YPK_3240</name>
</gene>
<accession>A0A0H3B5S9</accession>